<dbReference type="SUPFAM" id="SSF53448">
    <property type="entry name" value="Nucleotide-diphospho-sugar transferases"/>
    <property type="match status" value="1"/>
</dbReference>
<evidence type="ECO:0000313" key="3">
    <source>
        <dbReference type="Proteomes" id="UP000075374"/>
    </source>
</evidence>
<dbReference type="Proteomes" id="UP000075374">
    <property type="component" value="Unassembled WGS sequence"/>
</dbReference>
<dbReference type="PATRIC" id="fig|1121305.3.peg.1363"/>
<evidence type="ECO:0000259" key="1">
    <source>
        <dbReference type="Pfam" id="PF12804"/>
    </source>
</evidence>
<dbReference type="GO" id="GO:0061602">
    <property type="term" value="F:molybdenum cofactor cytidylyltransferase activity"/>
    <property type="evidence" value="ECO:0007669"/>
    <property type="project" value="UniProtKB-EC"/>
</dbReference>
<feature type="domain" description="MobA-like NTP transferase" evidence="1">
    <location>
        <begin position="5"/>
        <end position="158"/>
    </location>
</feature>
<dbReference type="EC" id="2.7.7.76" evidence="2"/>
<gene>
    <name evidence="2" type="primary">mocA</name>
    <name evidence="2" type="ORF">CLCOL_13590</name>
</gene>
<dbReference type="AlphaFoldDB" id="A0A151AMR0"/>
<keyword evidence="2" id="KW-0548">Nucleotidyltransferase</keyword>
<proteinExistence type="predicted"/>
<accession>A0A151AMR0</accession>
<keyword evidence="2" id="KW-0808">Transferase</keyword>
<dbReference type="PANTHER" id="PTHR43777:SF1">
    <property type="entry name" value="MOLYBDENUM COFACTOR CYTIDYLYLTRANSFERASE"/>
    <property type="match status" value="1"/>
</dbReference>
<dbReference type="EMBL" id="LTBB01000006">
    <property type="protein sequence ID" value="KYH28919.1"/>
    <property type="molecule type" value="Genomic_DNA"/>
</dbReference>
<dbReference type="Pfam" id="PF12804">
    <property type="entry name" value="NTP_transf_3"/>
    <property type="match status" value="1"/>
</dbReference>
<keyword evidence="3" id="KW-1185">Reference proteome</keyword>
<sequence length="188" mass="21599">MLIEAVILAAGFSSRAKSYKMTLKVREKTVIERAIESMLNVSSRVIVVGGYKIEKLKPIINRYKNVELIFNENFQEGMFSSVKKGFSHIKGDSFFFMPGDYPLIDDKVCLKLLKHRENEIVIPTYNGKKGHPILMKSYLAKELLQSSKYSNLREFINTKKPIFIPVENEGILLDIDTMEDYKRILALS</sequence>
<comment type="caution">
    <text evidence="2">The sequence shown here is derived from an EMBL/GenBank/DDBJ whole genome shotgun (WGS) entry which is preliminary data.</text>
</comment>
<dbReference type="PANTHER" id="PTHR43777">
    <property type="entry name" value="MOLYBDENUM COFACTOR CYTIDYLYLTRANSFERASE"/>
    <property type="match status" value="1"/>
</dbReference>
<dbReference type="CDD" id="cd04182">
    <property type="entry name" value="GT_2_like_f"/>
    <property type="match status" value="1"/>
</dbReference>
<evidence type="ECO:0000313" key="2">
    <source>
        <dbReference type="EMBL" id="KYH28919.1"/>
    </source>
</evidence>
<protein>
    <submittedName>
        <fullName evidence="2">Molybdenum cofactor cytidylyltransferase</fullName>
        <ecNumber evidence="2">2.7.7.76</ecNumber>
    </submittedName>
</protein>
<dbReference type="Gene3D" id="3.90.550.10">
    <property type="entry name" value="Spore Coat Polysaccharide Biosynthesis Protein SpsA, Chain A"/>
    <property type="match status" value="1"/>
</dbReference>
<organism evidence="2 3">
    <name type="scientific">Clostridium colicanis DSM 13634</name>
    <dbReference type="NCBI Taxonomy" id="1121305"/>
    <lineage>
        <taxon>Bacteria</taxon>
        <taxon>Bacillati</taxon>
        <taxon>Bacillota</taxon>
        <taxon>Clostridia</taxon>
        <taxon>Eubacteriales</taxon>
        <taxon>Clostridiaceae</taxon>
        <taxon>Clostridium</taxon>
    </lineage>
</organism>
<reference evidence="2 3" key="1">
    <citation type="submission" date="2016-02" db="EMBL/GenBank/DDBJ databases">
        <title>Genome sequence of Clostridium colicanis DSM 13634.</title>
        <authorList>
            <person name="Poehlein A."/>
            <person name="Daniel R."/>
        </authorList>
    </citation>
    <scope>NUCLEOTIDE SEQUENCE [LARGE SCALE GENOMIC DNA]</scope>
    <source>
        <strain evidence="2 3">DSM 13634</strain>
    </source>
</reference>
<dbReference type="InterPro" id="IPR025877">
    <property type="entry name" value="MobA-like_NTP_Trfase"/>
</dbReference>
<name>A0A151AMR0_9CLOT</name>
<dbReference type="InterPro" id="IPR029044">
    <property type="entry name" value="Nucleotide-diphossugar_trans"/>
</dbReference>
<dbReference type="RefSeq" id="WP_061858220.1">
    <property type="nucleotide sequence ID" value="NZ_LTBB01000006.1"/>
</dbReference>
<dbReference type="STRING" id="1121305.CLCOL_13590"/>